<name>A0A4Q5N1X5_9MICO</name>
<dbReference type="Gene3D" id="3.40.50.300">
    <property type="entry name" value="P-loop containing nucleotide triphosphate hydrolases"/>
    <property type="match status" value="1"/>
</dbReference>
<protein>
    <submittedName>
        <fullName evidence="7">ABC transporter ATP-binding protein</fullName>
    </submittedName>
</protein>
<keyword evidence="3" id="KW-0547">Nucleotide-binding</keyword>
<dbReference type="InterPro" id="IPR003439">
    <property type="entry name" value="ABC_transporter-like_ATP-bd"/>
</dbReference>
<keyword evidence="2" id="KW-0813">Transport</keyword>
<evidence type="ECO:0000256" key="3">
    <source>
        <dbReference type="ARBA" id="ARBA00022741"/>
    </source>
</evidence>
<comment type="caution">
    <text evidence="7">The sequence shown here is derived from an EMBL/GenBank/DDBJ whole genome shotgun (WGS) entry which is preliminary data.</text>
</comment>
<feature type="region of interest" description="Disordered" evidence="5">
    <location>
        <begin position="327"/>
        <end position="351"/>
    </location>
</feature>
<organism evidence="7 8">
    <name type="scientific">Pengzhenrongella frigida</name>
    <dbReference type="NCBI Taxonomy" id="1259133"/>
    <lineage>
        <taxon>Bacteria</taxon>
        <taxon>Bacillati</taxon>
        <taxon>Actinomycetota</taxon>
        <taxon>Actinomycetes</taxon>
        <taxon>Micrococcales</taxon>
        <taxon>Pengzhenrongella</taxon>
    </lineage>
</organism>
<proteinExistence type="inferred from homology"/>
<dbReference type="RefSeq" id="WP_130101543.1">
    <property type="nucleotide sequence ID" value="NZ_SDWW01000008.1"/>
</dbReference>
<dbReference type="SMART" id="SM00382">
    <property type="entry name" value="AAA"/>
    <property type="match status" value="1"/>
</dbReference>
<dbReference type="InterPro" id="IPR027417">
    <property type="entry name" value="P-loop_NTPase"/>
</dbReference>
<keyword evidence="8" id="KW-1185">Reference proteome</keyword>
<dbReference type="OrthoDB" id="9804819at2"/>
<comment type="similarity">
    <text evidence="1">Belongs to the ABC transporter superfamily.</text>
</comment>
<evidence type="ECO:0000256" key="2">
    <source>
        <dbReference type="ARBA" id="ARBA00022448"/>
    </source>
</evidence>
<dbReference type="InterPro" id="IPR017871">
    <property type="entry name" value="ABC_transporter-like_CS"/>
</dbReference>
<evidence type="ECO:0000256" key="4">
    <source>
        <dbReference type="ARBA" id="ARBA00022840"/>
    </source>
</evidence>
<evidence type="ECO:0000256" key="5">
    <source>
        <dbReference type="SAM" id="MobiDB-lite"/>
    </source>
</evidence>
<dbReference type="AlphaFoldDB" id="A0A4Q5N1X5"/>
<dbReference type="PANTHER" id="PTHR43335">
    <property type="entry name" value="ABC TRANSPORTER, ATP-BINDING PROTEIN"/>
    <property type="match status" value="1"/>
</dbReference>
<evidence type="ECO:0000256" key="1">
    <source>
        <dbReference type="ARBA" id="ARBA00005417"/>
    </source>
</evidence>
<feature type="domain" description="ABC transporter" evidence="6">
    <location>
        <begin position="21"/>
        <end position="248"/>
    </location>
</feature>
<evidence type="ECO:0000313" key="8">
    <source>
        <dbReference type="Proteomes" id="UP000293764"/>
    </source>
</evidence>
<dbReference type="PANTHER" id="PTHR43335:SF4">
    <property type="entry name" value="ABC TRANSPORTER, ATP-BINDING PROTEIN"/>
    <property type="match status" value="1"/>
</dbReference>
<reference evidence="7 8" key="1">
    <citation type="submission" date="2019-01" db="EMBL/GenBank/DDBJ databases">
        <title>Novel species of Cellulomonas.</title>
        <authorList>
            <person name="Liu Q."/>
            <person name="Xin Y.-H."/>
        </authorList>
    </citation>
    <scope>NUCLEOTIDE SEQUENCE [LARGE SCALE GENOMIC DNA]</scope>
    <source>
        <strain evidence="7 8">HLT2-17</strain>
    </source>
</reference>
<dbReference type="InterPro" id="IPR003593">
    <property type="entry name" value="AAA+_ATPase"/>
</dbReference>
<gene>
    <name evidence="7" type="ORF">EUA98_04825</name>
</gene>
<dbReference type="PROSITE" id="PS50893">
    <property type="entry name" value="ABC_TRANSPORTER_2"/>
    <property type="match status" value="1"/>
</dbReference>
<dbReference type="GO" id="GO:0005524">
    <property type="term" value="F:ATP binding"/>
    <property type="evidence" value="ECO:0007669"/>
    <property type="project" value="UniProtKB-KW"/>
</dbReference>
<dbReference type="Proteomes" id="UP000293764">
    <property type="component" value="Unassembled WGS sequence"/>
</dbReference>
<dbReference type="Pfam" id="PF00005">
    <property type="entry name" value="ABC_tran"/>
    <property type="match status" value="1"/>
</dbReference>
<dbReference type="GO" id="GO:0016887">
    <property type="term" value="F:ATP hydrolysis activity"/>
    <property type="evidence" value="ECO:0007669"/>
    <property type="project" value="InterPro"/>
</dbReference>
<dbReference type="SUPFAM" id="SSF52540">
    <property type="entry name" value="P-loop containing nucleoside triphosphate hydrolases"/>
    <property type="match status" value="1"/>
</dbReference>
<keyword evidence="4 7" id="KW-0067">ATP-binding</keyword>
<evidence type="ECO:0000313" key="7">
    <source>
        <dbReference type="EMBL" id="RYV52095.1"/>
    </source>
</evidence>
<dbReference type="EMBL" id="SDWW01000008">
    <property type="protein sequence ID" value="RYV52095.1"/>
    <property type="molecule type" value="Genomic_DNA"/>
</dbReference>
<sequence length="351" mass="37229">MPSLRVDPPAPDRRPAAATLLEIGHLSKRYGAVRALHDLTFEVRSGEIFGFVGSNGAGKTTAMRIMLGVLAADSGTVRWNGAELDLDSRRRFGYMPEERGLYPKMKVGEQLRFLAGLHGMSPADAADAVERWTDRLGVGDRRNDNVESLSLGNQQRVQLAAALVHDPAVLVLDEPFSGLDPVAVDIMSDVLRERADAGVPVIFSSHQLDLVERLCDRVGIIRAGRMQALGTIDELRTTDRLQWLLEVEADPGAVLTAVHAVPGVQAHALDERPGAVLVELAAAGPGAGAAGAEQDVLRAALAVGAVRSFGPVRPTLADLFREIVSGDEAPDAVHSPDGSSGSRRTTAEAAA</sequence>
<evidence type="ECO:0000259" key="6">
    <source>
        <dbReference type="PROSITE" id="PS50893"/>
    </source>
</evidence>
<accession>A0A4Q5N1X5</accession>
<dbReference type="PROSITE" id="PS00211">
    <property type="entry name" value="ABC_TRANSPORTER_1"/>
    <property type="match status" value="1"/>
</dbReference>